<dbReference type="InterPro" id="IPR003764">
    <property type="entry name" value="GlcNAc_6-P_deAcase"/>
</dbReference>
<proteinExistence type="inferred from homology"/>
<evidence type="ECO:0000256" key="8">
    <source>
        <dbReference type="PIRNR" id="PIRNR038994"/>
    </source>
</evidence>
<dbReference type="Pfam" id="PF01979">
    <property type="entry name" value="Amidohydro_1"/>
    <property type="match status" value="2"/>
</dbReference>
<name>A0ABQ9E2V6_TEGGR</name>
<dbReference type="PANTHER" id="PTHR11113">
    <property type="entry name" value="N-ACETYLGLUCOSAMINE-6-PHOSPHATE DEACETYLASE"/>
    <property type="match status" value="1"/>
</dbReference>
<evidence type="ECO:0000259" key="9">
    <source>
        <dbReference type="Pfam" id="PF01979"/>
    </source>
</evidence>
<reference evidence="10 11" key="1">
    <citation type="submission" date="2022-12" db="EMBL/GenBank/DDBJ databases">
        <title>Chromosome-level genome of Tegillarca granosa.</title>
        <authorList>
            <person name="Kim J."/>
        </authorList>
    </citation>
    <scope>NUCLEOTIDE SEQUENCE [LARGE SCALE GENOMIC DNA]</scope>
    <source>
        <strain evidence="10">Teg-2019</strain>
        <tissue evidence="10">Adductor muscle</tissue>
    </source>
</reference>
<evidence type="ECO:0000313" key="10">
    <source>
        <dbReference type="EMBL" id="KAJ8297912.1"/>
    </source>
</evidence>
<dbReference type="PANTHER" id="PTHR11113:SF14">
    <property type="entry name" value="N-ACETYLGLUCOSAMINE-6-PHOSPHATE DEACETYLASE"/>
    <property type="match status" value="1"/>
</dbReference>
<organism evidence="10 11">
    <name type="scientific">Tegillarca granosa</name>
    <name type="common">Malaysian cockle</name>
    <name type="synonym">Anadara granosa</name>
    <dbReference type="NCBI Taxonomy" id="220873"/>
    <lineage>
        <taxon>Eukaryota</taxon>
        <taxon>Metazoa</taxon>
        <taxon>Spiralia</taxon>
        <taxon>Lophotrochozoa</taxon>
        <taxon>Mollusca</taxon>
        <taxon>Bivalvia</taxon>
        <taxon>Autobranchia</taxon>
        <taxon>Pteriomorphia</taxon>
        <taxon>Arcoida</taxon>
        <taxon>Arcoidea</taxon>
        <taxon>Arcidae</taxon>
        <taxon>Tegillarca</taxon>
    </lineage>
</organism>
<dbReference type="Proteomes" id="UP001217089">
    <property type="component" value="Unassembled WGS sequence"/>
</dbReference>
<feature type="domain" description="Amidohydrolase-related" evidence="9">
    <location>
        <begin position="79"/>
        <end position="296"/>
    </location>
</feature>
<comment type="caution">
    <text evidence="10">The sequence shown here is derived from an EMBL/GenBank/DDBJ whole genome shotgun (WGS) entry which is preliminary data.</text>
</comment>
<comment type="similarity">
    <text evidence="1 8">Belongs to the metallo-dependent hydrolases superfamily. NagA family.</text>
</comment>
<dbReference type="EC" id="3.5.1.25" evidence="2 8"/>
<evidence type="ECO:0000313" key="11">
    <source>
        <dbReference type="Proteomes" id="UP001217089"/>
    </source>
</evidence>
<keyword evidence="4" id="KW-0479">Metal-binding</keyword>
<evidence type="ECO:0000256" key="2">
    <source>
        <dbReference type="ARBA" id="ARBA00011899"/>
    </source>
</evidence>
<protein>
    <recommendedName>
        <fullName evidence="3 8">N-acetylglucosamine-6-phosphate deacetylase</fullName>
        <ecNumber evidence="2 8">3.5.1.25</ecNumber>
    </recommendedName>
</protein>
<dbReference type="EMBL" id="JARBDR010000923">
    <property type="protein sequence ID" value="KAJ8297912.1"/>
    <property type="molecule type" value="Genomic_DNA"/>
</dbReference>
<dbReference type="PIRSF" id="PIRSF038994">
    <property type="entry name" value="NagA"/>
    <property type="match status" value="1"/>
</dbReference>
<dbReference type="Gene3D" id="3.20.20.140">
    <property type="entry name" value="Metal-dependent hydrolases"/>
    <property type="match status" value="2"/>
</dbReference>
<gene>
    <name evidence="10" type="ORF">KUTeg_024443</name>
</gene>
<sequence>MISSFLLGDWILDIEYKSKGIMTTDEGPLYQFVNCQLLRDHQLIKDDLWVRNGKILDPEKLFFDERVTADIQINCKGNIIAPGFIDVQINGAFGIDFSSNVEDIEGGINKVAKGLLAHGVTSFCPTIITSPDDIYKQVVPKVKRRNGSKDGAGILGMHLEGPFISKEKKGAHNDKHIKNFGNGFPDVLDTYGVLDDVSIVTLAPEYPRSDEVISELVKRGIVVSMGHSTANLTQGEEAANNGASFITHLFNAMLPFHHRDPHLLGLLTSKMLPKNRYIYYGLIADGIHTHPAAIRIAHRVHPDDCGVVKAVEAATLHPAELLGITDKKGTLDFNTDADFILIDDQLNVKLTFINGQVVWSCQDNTT</sequence>
<evidence type="ECO:0000256" key="4">
    <source>
        <dbReference type="ARBA" id="ARBA00022723"/>
    </source>
</evidence>
<keyword evidence="11" id="KW-1185">Reference proteome</keyword>
<keyword evidence="6 8" id="KW-0119">Carbohydrate metabolism</keyword>
<dbReference type="InterPro" id="IPR032466">
    <property type="entry name" value="Metal_Hydrolase"/>
</dbReference>
<comment type="catalytic activity">
    <reaction evidence="7 8">
        <text>N-acetyl-D-glucosamine 6-phosphate + H2O = D-glucosamine 6-phosphate + acetate</text>
        <dbReference type="Rhea" id="RHEA:22936"/>
        <dbReference type="ChEBI" id="CHEBI:15377"/>
        <dbReference type="ChEBI" id="CHEBI:30089"/>
        <dbReference type="ChEBI" id="CHEBI:57513"/>
        <dbReference type="ChEBI" id="CHEBI:58725"/>
        <dbReference type="EC" id="3.5.1.25"/>
    </reaction>
</comment>
<keyword evidence="5 8" id="KW-0378">Hydrolase</keyword>
<evidence type="ECO:0000256" key="5">
    <source>
        <dbReference type="ARBA" id="ARBA00022801"/>
    </source>
</evidence>
<dbReference type="InterPro" id="IPR006680">
    <property type="entry name" value="Amidohydro-rel"/>
</dbReference>
<accession>A0ABQ9E2V6</accession>
<dbReference type="SUPFAM" id="SSF51338">
    <property type="entry name" value="Composite domain of metallo-dependent hydrolases"/>
    <property type="match status" value="1"/>
</dbReference>
<evidence type="ECO:0000256" key="3">
    <source>
        <dbReference type="ARBA" id="ARBA00018029"/>
    </source>
</evidence>
<dbReference type="InterPro" id="IPR011059">
    <property type="entry name" value="Metal-dep_hydrolase_composite"/>
</dbReference>
<evidence type="ECO:0000256" key="6">
    <source>
        <dbReference type="ARBA" id="ARBA00023277"/>
    </source>
</evidence>
<evidence type="ECO:0000256" key="7">
    <source>
        <dbReference type="ARBA" id="ARBA00047647"/>
    </source>
</evidence>
<feature type="domain" description="Amidohydrolase-related" evidence="9">
    <location>
        <begin position="305"/>
        <end position="358"/>
    </location>
</feature>
<evidence type="ECO:0000256" key="1">
    <source>
        <dbReference type="ARBA" id="ARBA00010716"/>
    </source>
</evidence>
<dbReference type="SUPFAM" id="SSF51556">
    <property type="entry name" value="Metallo-dependent hydrolases"/>
    <property type="match status" value="1"/>
</dbReference>
<dbReference type="Gene3D" id="2.30.40.10">
    <property type="entry name" value="Urease, subunit C, domain 1"/>
    <property type="match status" value="1"/>
</dbReference>